<accession>A0ABT8NEE6</accession>
<dbReference type="SMART" id="SM01002">
    <property type="entry name" value="AlaDh_PNT_C"/>
    <property type="match status" value="1"/>
</dbReference>
<dbReference type="CDD" id="cd12181">
    <property type="entry name" value="ceo_syn"/>
    <property type="match status" value="1"/>
</dbReference>
<reference evidence="4 5" key="1">
    <citation type="submission" date="2023-07" db="EMBL/GenBank/DDBJ databases">
        <title>Novel species in genus Planococcus.</title>
        <authorList>
            <person name="Ning S."/>
        </authorList>
    </citation>
    <scope>NUCLEOTIDE SEQUENCE [LARGE SCALE GENOMIC DNA]</scope>
    <source>
        <strain evidence="4 5">N017</strain>
    </source>
</reference>
<dbReference type="SUPFAM" id="SSF51735">
    <property type="entry name" value="NAD(P)-binding Rossmann-fold domains"/>
    <property type="match status" value="1"/>
</dbReference>
<dbReference type="Pfam" id="PF05222">
    <property type="entry name" value="AlaDh_PNT_N"/>
    <property type="match status" value="1"/>
</dbReference>
<evidence type="ECO:0000256" key="1">
    <source>
        <dbReference type="ARBA" id="ARBA00023002"/>
    </source>
</evidence>
<keyword evidence="5" id="KW-1185">Reference proteome</keyword>
<evidence type="ECO:0000313" key="4">
    <source>
        <dbReference type="EMBL" id="MDN7246268.1"/>
    </source>
</evidence>
<dbReference type="InterPro" id="IPR046951">
    <property type="entry name" value="CEOS"/>
</dbReference>
<dbReference type="Proteomes" id="UP001172142">
    <property type="component" value="Unassembled WGS sequence"/>
</dbReference>
<dbReference type="PANTHER" id="PTHR42795:SF1">
    <property type="entry name" value="ALANINE DEHYDROGENASE"/>
    <property type="match status" value="1"/>
</dbReference>
<sequence>MGFVISHKNNEKRRAILPKDMSGIKFPERLYFEQGYGEALGIADEEYKAHGVHIVSRERALECEAIVDVKLGDADYFDQITEGKLLIGWAHAVQDIRFTDAVLAGNHTVIAWEEMFEGGRYIFYRNREVAGEAAILQAYQHVGKMPYETKVAILGNGHTAKGAMRILHGLGAEVDVFGRRLESLFREKMTEYDVLVNCVMWDTKRTDRIIYKEDLKRLKKGATIIDVSCDPELEIETSRPSTIDNPVYTVDGIIHYTVDNTPAMFPHTVTKVLSEGFWSMLDDLTEGNWSDMVKEAVVIENGRIIDPNITEFREARGLLVK</sequence>
<dbReference type="SMART" id="SM01003">
    <property type="entry name" value="AlaDh_PNT_N"/>
    <property type="match status" value="1"/>
</dbReference>
<feature type="domain" description="Alanine dehydrogenase/pyridine nucleotide transhydrogenase N-terminal" evidence="3">
    <location>
        <begin position="2"/>
        <end position="130"/>
    </location>
</feature>
<dbReference type="InterPro" id="IPR036291">
    <property type="entry name" value="NAD(P)-bd_dom_sf"/>
</dbReference>
<feature type="domain" description="Alanine dehydrogenase/pyridine nucleotide transhydrogenase NAD(H)-binding" evidence="2">
    <location>
        <begin position="136"/>
        <end position="257"/>
    </location>
</feature>
<dbReference type="EMBL" id="JAUJWU010000003">
    <property type="protein sequence ID" value="MDN7246268.1"/>
    <property type="molecule type" value="Genomic_DNA"/>
</dbReference>
<dbReference type="PANTHER" id="PTHR42795">
    <property type="entry name" value="ALANINE DEHYDROGENASE"/>
    <property type="match status" value="1"/>
</dbReference>
<gene>
    <name evidence="4" type="ORF">QWY13_12300</name>
</gene>
<dbReference type="InterPro" id="IPR007698">
    <property type="entry name" value="AlaDH/PNT_NAD(H)-bd"/>
</dbReference>
<organism evidence="4 5">
    <name type="scientific">Planococcus shenhongbingii</name>
    <dbReference type="NCBI Taxonomy" id="3058398"/>
    <lineage>
        <taxon>Bacteria</taxon>
        <taxon>Bacillati</taxon>
        <taxon>Bacillota</taxon>
        <taxon>Bacilli</taxon>
        <taxon>Bacillales</taxon>
        <taxon>Caryophanaceae</taxon>
        <taxon>Planococcus</taxon>
    </lineage>
</organism>
<dbReference type="InterPro" id="IPR007886">
    <property type="entry name" value="AlaDH/PNT_N"/>
</dbReference>
<name>A0ABT8NEE6_9BACL</name>
<dbReference type="Gene3D" id="3.40.50.720">
    <property type="entry name" value="NAD(P)-binding Rossmann-like Domain"/>
    <property type="match status" value="4"/>
</dbReference>
<protein>
    <submittedName>
        <fullName evidence="4">N(5)-(Carboxyethyl)ornithine synthase</fullName>
    </submittedName>
</protein>
<comment type="caution">
    <text evidence="4">The sequence shown here is derived from an EMBL/GenBank/DDBJ whole genome shotgun (WGS) entry which is preliminary data.</text>
</comment>
<dbReference type="RefSeq" id="WP_300991519.1">
    <property type="nucleotide sequence ID" value="NZ_CP129235.1"/>
</dbReference>
<keyword evidence="1" id="KW-0560">Oxidoreductase</keyword>
<proteinExistence type="predicted"/>
<evidence type="ECO:0000259" key="3">
    <source>
        <dbReference type="SMART" id="SM01003"/>
    </source>
</evidence>
<dbReference type="SUPFAM" id="SSF52283">
    <property type="entry name" value="Formate/glycerate dehydrogenase catalytic domain-like"/>
    <property type="match status" value="1"/>
</dbReference>
<evidence type="ECO:0000259" key="2">
    <source>
        <dbReference type="SMART" id="SM01002"/>
    </source>
</evidence>
<dbReference type="Pfam" id="PF01262">
    <property type="entry name" value="AlaDh_PNT_C"/>
    <property type="match status" value="1"/>
</dbReference>
<evidence type="ECO:0000313" key="5">
    <source>
        <dbReference type="Proteomes" id="UP001172142"/>
    </source>
</evidence>